<protein>
    <recommendedName>
        <fullName evidence="6">HTH tetR-type domain-containing protein</fullName>
    </recommendedName>
</protein>
<dbReference type="SUPFAM" id="SSF48498">
    <property type="entry name" value="Tetracyclin repressor-like, C-terminal domain"/>
    <property type="match status" value="1"/>
</dbReference>
<evidence type="ECO:0000256" key="5">
    <source>
        <dbReference type="SAM" id="MobiDB-lite"/>
    </source>
</evidence>
<name>A0A1Q9LNA4_9PSEU</name>
<proteinExistence type="predicted"/>
<evidence type="ECO:0000313" key="7">
    <source>
        <dbReference type="EMBL" id="OLR93522.1"/>
    </source>
</evidence>
<dbReference type="Pfam" id="PF00440">
    <property type="entry name" value="TetR_N"/>
    <property type="match status" value="1"/>
</dbReference>
<gene>
    <name evidence="7" type="ORF">BJP25_14575</name>
</gene>
<dbReference type="AlphaFoldDB" id="A0A1Q9LNA4"/>
<dbReference type="EMBL" id="MKQR01000009">
    <property type="protein sequence ID" value="OLR93522.1"/>
    <property type="molecule type" value="Genomic_DNA"/>
</dbReference>
<dbReference type="InterPro" id="IPR049445">
    <property type="entry name" value="TetR_SbtR-like_C"/>
</dbReference>
<dbReference type="InterPro" id="IPR036271">
    <property type="entry name" value="Tet_transcr_reg_TetR-rel_C_sf"/>
</dbReference>
<keyword evidence="1" id="KW-0805">Transcription regulation</keyword>
<keyword evidence="8" id="KW-1185">Reference proteome</keyword>
<feature type="domain" description="HTH tetR-type" evidence="6">
    <location>
        <begin position="22"/>
        <end position="81"/>
    </location>
</feature>
<evidence type="ECO:0000256" key="3">
    <source>
        <dbReference type="ARBA" id="ARBA00023163"/>
    </source>
</evidence>
<dbReference type="Gene3D" id="1.10.357.10">
    <property type="entry name" value="Tetracycline Repressor, domain 2"/>
    <property type="match status" value="1"/>
</dbReference>
<reference evidence="7 8" key="1">
    <citation type="submission" date="2016-10" db="EMBL/GenBank/DDBJ databases">
        <title>The Draft Genome Sequence of Actinokineospora bangkokensis 44EHWT reveals the biosynthetic pathway of antifungal compounds Thailandins with unusual extender unit butylmalonyl-CoA.</title>
        <authorList>
            <person name="Greule A."/>
            <person name="Intra B."/>
            <person name="Flemming S."/>
            <person name="Rommel M.G."/>
            <person name="Panbangred W."/>
            <person name="Bechthold A."/>
        </authorList>
    </citation>
    <scope>NUCLEOTIDE SEQUENCE [LARGE SCALE GENOMIC DNA]</scope>
    <source>
        <strain evidence="7 8">44EHW</strain>
    </source>
</reference>
<keyword evidence="3" id="KW-0804">Transcription</keyword>
<dbReference type="Pfam" id="PF21597">
    <property type="entry name" value="TetR_C_43"/>
    <property type="match status" value="1"/>
</dbReference>
<dbReference type="PANTHER" id="PTHR30055">
    <property type="entry name" value="HTH-TYPE TRANSCRIPTIONAL REGULATOR RUTR"/>
    <property type="match status" value="1"/>
</dbReference>
<comment type="caution">
    <text evidence="7">The sequence shown here is derived from an EMBL/GenBank/DDBJ whole genome shotgun (WGS) entry which is preliminary data.</text>
</comment>
<organism evidence="7 8">
    <name type="scientific">Actinokineospora bangkokensis</name>
    <dbReference type="NCBI Taxonomy" id="1193682"/>
    <lineage>
        <taxon>Bacteria</taxon>
        <taxon>Bacillati</taxon>
        <taxon>Actinomycetota</taxon>
        <taxon>Actinomycetes</taxon>
        <taxon>Pseudonocardiales</taxon>
        <taxon>Pseudonocardiaceae</taxon>
        <taxon>Actinokineospora</taxon>
    </lineage>
</organism>
<evidence type="ECO:0000259" key="6">
    <source>
        <dbReference type="PROSITE" id="PS50977"/>
    </source>
</evidence>
<accession>A0A1Q9LNA4</accession>
<evidence type="ECO:0000256" key="1">
    <source>
        <dbReference type="ARBA" id="ARBA00023015"/>
    </source>
</evidence>
<keyword evidence="2 4" id="KW-0238">DNA-binding</keyword>
<dbReference type="PROSITE" id="PS50977">
    <property type="entry name" value="HTH_TETR_2"/>
    <property type="match status" value="1"/>
</dbReference>
<dbReference type="STRING" id="1193682.BJP25_14575"/>
<evidence type="ECO:0000313" key="8">
    <source>
        <dbReference type="Proteomes" id="UP000186040"/>
    </source>
</evidence>
<dbReference type="GO" id="GO:0003700">
    <property type="term" value="F:DNA-binding transcription factor activity"/>
    <property type="evidence" value="ECO:0007669"/>
    <property type="project" value="TreeGrafter"/>
</dbReference>
<dbReference type="GO" id="GO:0000976">
    <property type="term" value="F:transcription cis-regulatory region binding"/>
    <property type="evidence" value="ECO:0007669"/>
    <property type="project" value="TreeGrafter"/>
</dbReference>
<evidence type="ECO:0000256" key="4">
    <source>
        <dbReference type="PROSITE-ProRule" id="PRU00335"/>
    </source>
</evidence>
<evidence type="ECO:0000256" key="2">
    <source>
        <dbReference type="ARBA" id="ARBA00023125"/>
    </source>
</evidence>
<dbReference type="InterPro" id="IPR009057">
    <property type="entry name" value="Homeodomain-like_sf"/>
</dbReference>
<dbReference type="Proteomes" id="UP000186040">
    <property type="component" value="Unassembled WGS sequence"/>
</dbReference>
<dbReference type="InterPro" id="IPR001647">
    <property type="entry name" value="HTH_TetR"/>
</dbReference>
<dbReference type="PANTHER" id="PTHR30055:SF234">
    <property type="entry name" value="HTH-TYPE TRANSCRIPTIONAL REGULATOR BETI"/>
    <property type="match status" value="1"/>
</dbReference>
<dbReference type="PRINTS" id="PR00455">
    <property type="entry name" value="HTHTETR"/>
</dbReference>
<dbReference type="SUPFAM" id="SSF46689">
    <property type="entry name" value="Homeodomain-like"/>
    <property type="match status" value="1"/>
</dbReference>
<dbReference type="InterPro" id="IPR050109">
    <property type="entry name" value="HTH-type_TetR-like_transc_reg"/>
</dbReference>
<feature type="region of interest" description="Disordered" evidence="5">
    <location>
        <begin position="1"/>
        <end position="22"/>
    </location>
</feature>
<feature type="DNA-binding region" description="H-T-H motif" evidence="4">
    <location>
        <begin position="44"/>
        <end position="63"/>
    </location>
</feature>
<sequence>MVVAGVPENPTGTAQRRRSDAARNHERILAAALDVVLEEGVGAPLDRIAKRAGVGNATVYRHFPSREALIRDLVLAAAVRTADTAEELAADAGADPVAALRAVLHRAADGRVSAVGSAAGEPPPVCAAEFAAANDRLVAALGRLLERGQRLGRLRGDARVEDVFLGLCKLSRPLPGTSATGVDVTAHRHLDILVDGLCATSPTPLVDAVDRVAPRGGAA</sequence>